<dbReference type="Proteomes" id="UP000823399">
    <property type="component" value="Unassembled WGS sequence"/>
</dbReference>
<sequence length="148" mass="16577">MPLPSLKNVNAEVASGLDDSLITTKEKLIQFSWLRPTRRTFLLVRPWDHHLLELPDFADSYDAESLGGWSEPESLDGSPGEEELTDSESYSQALRLIACLGQLFGAFLLTQQRSGVYKRIASDHDIIAQVKDMTSMHGTTDIRTLEIL</sequence>
<comment type="caution">
    <text evidence="1">The sequence shown here is derived from an EMBL/GenBank/DDBJ whole genome shotgun (WGS) entry which is preliminary data.</text>
</comment>
<evidence type="ECO:0000313" key="1">
    <source>
        <dbReference type="EMBL" id="KAG2109374.1"/>
    </source>
</evidence>
<keyword evidence="2" id="KW-1185">Reference proteome</keyword>
<dbReference type="GeneID" id="64690583"/>
<evidence type="ECO:0000313" key="2">
    <source>
        <dbReference type="Proteomes" id="UP000823399"/>
    </source>
</evidence>
<dbReference type="OrthoDB" id="2675215at2759"/>
<name>A0A9P7JUR2_9AGAM</name>
<reference evidence="1" key="1">
    <citation type="journal article" date="2020" name="New Phytol.">
        <title>Comparative genomics reveals dynamic genome evolution in host specialist ectomycorrhizal fungi.</title>
        <authorList>
            <person name="Lofgren L.A."/>
            <person name="Nguyen N.H."/>
            <person name="Vilgalys R."/>
            <person name="Ruytinx J."/>
            <person name="Liao H.L."/>
            <person name="Branco S."/>
            <person name="Kuo A."/>
            <person name="LaButti K."/>
            <person name="Lipzen A."/>
            <person name="Andreopoulos W."/>
            <person name="Pangilinan J."/>
            <person name="Riley R."/>
            <person name="Hundley H."/>
            <person name="Na H."/>
            <person name="Barry K."/>
            <person name="Grigoriev I.V."/>
            <person name="Stajich J.E."/>
            <person name="Kennedy P.G."/>
        </authorList>
    </citation>
    <scope>NUCLEOTIDE SEQUENCE</scope>
    <source>
        <strain evidence="1">FC423</strain>
    </source>
</reference>
<dbReference type="EMBL" id="JABBWM010000024">
    <property type="protein sequence ID" value="KAG2109374.1"/>
    <property type="molecule type" value="Genomic_DNA"/>
</dbReference>
<proteinExistence type="predicted"/>
<dbReference type="RefSeq" id="XP_041293456.1">
    <property type="nucleotide sequence ID" value="XM_041428324.1"/>
</dbReference>
<protein>
    <submittedName>
        <fullName evidence="1">Uncharacterized protein</fullName>
    </submittedName>
</protein>
<organism evidence="1 2">
    <name type="scientific">Suillus discolor</name>
    <dbReference type="NCBI Taxonomy" id="1912936"/>
    <lineage>
        <taxon>Eukaryota</taxon>
        <taxon>Fungi</taxon>
        <taxon>Dikarya</taxon>
        <taxon>Basidiomycota</taxon>
        <taxon>Agaricomycotina</taxon>
        <taxon>Agaricomycetes</taxon>
        <taxon>Agaricomycetidae</taxon>
        <taxon>Boletales</taxon>
        <taxon>Suillineae</taxon>
        <taxon>Suillaceae</taxon>
        <taxon>Suillus</taxon>
    </lineage>
</organism>
<gene>
    <name evidence="1" type="ORF">F5147DRAFT_156222</name>
</gene>
<accession>A0A9P7JUR2</accession>
<dbReference type="AlphaFoldDB" id="A0A9P7JUR2"/>